<dbReference type="InterPro" id="IPR001119">
    <property type="entry name" value="SLH_dom"/>
</dbReference>
<evidence type="ECO:0000313" key="2">
    <source>
        <dbReference type="EMBL" id="OAB75638.1"/>
    </source>
</evidence>
<feature type="domain" description="SLH" evidence="1">
    <location>
        <begin position="403"/>
        <end position="466"/>
    </location>
</feature>
<dbReference type="Pfam" id="PF00395">
    <property type="entry name" value="SLH"/>
    <property type="match status" value="1"/>
</dbReference>
<keyword evidence="3" id="KW-1185">Reference proteome</keyword>
<dbReference type="SUPFAM" id="SSF55797">
    <property type="entry name" value="PR-1-like"/>
    <property type="match status" value="1"/>
</dbReference>
<evidence type="ECO:0000259" key="1">
    <source>
        <dbReference type="PROSITE" id="PS51272"/>
    </source>
</evidence>
<dbReference type="RefSeq" id="WP_068657090.1">
    <property type="nucleotide sequence ID" value="NZ_CP017773.1"/>
</dbReference>
<comment type="caution">
    <text evidence="2">The sequence shown here is derived from an EMBL/GenBank/DDBJ whole genome shotgun (WGS) entry which is preliminary data.</text>
</comment>
<organism evidence="2 3">
    <name type="scientific">Paenibacillus crassostreae</name>
    <dbReference type="NCBI Taxonomy" id="1763538"/>
    <lineage>
        <taxon>Bacteria</taxon>
        <taxon>Bacillati</taxon>
        <taxon>Bacillota</taxon>
        <taxon>Bacilli</taxon>
        <taxon>Bacillales</taxon>
        <taxon>Paenibacillaceae</taxon>
        <taxon>Paenibacillus</taxon>
    </lineage>
</organism>
<accession>A0A167EKR0</accession>
<dbReference type="InterPro" id="IPR014044">
    <property type="entry name" value="CAP_dom"/>
</dbReference>
<reference evidence="2 3" key="1">
    <citation type="submission" date="2016-02" db="EMBL/GenBank/DDBJ databases">
        <title>Paenibacillus sp. LPB0068, isolated from Crassostrea gigas.</title>
        <authorList>
            <person name="Shin S.-K."/>
            <person name="Yi H."/>
        </authorList>
    </citation>
    <scope>NUCLEOTIDE SEQUENCE [LARGE SCALE GENOMIC DNA]</scope>
    <source>
        <strain evidence="2 3">LPB0068</strain>
    </source>
</reference>
<dbReference type="PANTHER" id="PTHR31157">
    <property type="entry name" value="SCP DOMAIN-CONTAINING PROTEIN"/>
    <property type="match status" value="1"/>
</dbReference>
<dbReference type="Gene3D" id="2.60.40.1080">
    <property type="match status" value="1"/>
</dbReference>
<proteinExistence type="predicted"/>
<evidence type="ECO:0000313" key="3">
    <source>
        <dbReference type="Proteomes" id="UP000077134"/>
    </source>
</evidence>
<dbReference type="InterPro" id="IPR035940">
    <property type="entry name" value="CAP_sf"/>
</dbReference>
<dbReference type="AlphaFoldDB" id="A0A167EKR0"/>
<dbReference type="KEGG" id="pcx:LPB68_21945"/>
<dbReference type="PROSITE" id="PS51272">
    <property type="entry name" value="SLH"/>
    <property type="match status" value="1"/>
</dbReference>
<sequence length="688" mass="75271">MPIYKEQRSPLRGLIGRFALCTIIVALLLSGIGLGPAGTALAEGMVDSSSGYTQDQLDALNYLNSVRAKLGLKSVTLNASITKAAQLHAVYYNINNVQASLSAHKETQGNPGFMGVSVYDRMKASGWTSGSRGYASGEVMHYGQTTSTNAMIGWLNTAYHRQIILSPKYTEIGIGLADGTAVVDLGGLGTSLPIDGGIAVYPYDGMKDVEVGFYGHENPNPLSQFGVKSSGYIISATTVNKMTWYEATITDEDGVQIPFNEELRGDTLFLYPKSVLKGFKTYKVSLSYQVDSQSDKLNKTWSFVTGMGPKLISLTPTVKEIVINEGDEQALYAQGYFDNGITDSFSELGYTSSNSAGLSVSSAGIAKGIKAGSYTVSMFSGTIKTQLKIKVLPKLKTKVYMPIDSSKMKDISGNSAQSSIEWAMRSGLMTGYSNGLFKPNASVSEAEFWTMFLRLFKVDYEAYSPAKKVHWADGAYKIAQDRNFPLDGLKIATVKDKPITRKKVAEIMTAADGVNYKADEAIYYALAKNYVQGVTERSIEGYQGNVTLTRAEAAKMLKYVEGKLKELRGAPTSLSPSSELPEFPENELYVKPTTYSDNTFFTQFHADRSLTLEGKFTRHAGKKLTVMVQTGGDSPMQIEDVEVVLGLDGSYSITTGHYDQESLNLYLKTEEAYYFLRVNYDSMNMSEY</sequence>
<dbReference type="Pfam" id="PF00188">
    <property type="entry name" value="CAP"/>
    <property type="match status" value="1"/>
</dbReference>
<protein>
    <recommendedName>
        <fullName evidence="1">SLH domain-containing protein</fullName>
    </recommendedName>
</protein>
<dbReference type="CDD" id="cd05379">
    <property type="entry name" value="CAP_bacterial"/>
    <property type="match status" value="1"/>
</dbReference>
<name>A0A167EKR0_9BACL</name>
<dbReference type="EMBL" id="LSFN01000007">
    <property type="protein sequence ID" value="OAB75638.1"/>
    <property type="molecule type" value="Genomic_DNA"/>
</dbReference>
<gene>
    <name evidence="2" type="ORF">PNBC_08235</name>
</gene>
<dbReference type="Proteomes" id="UP000077134">
    <property type="component" value="Unassembled WGS sequence"/>
</dbReference>
<dbReference type="Gene3D" id="3.40.33.10">
    <property type="entry name" value="CAP"/>
    <property type="match status" value="1"/>
</dbReference>
<dbReference type="PANTHER" id="PTHR31157:SF1">
    <property type="entry name" value="SCP DOMAIN-CONTAINING PROTEIN"/>
    <property type="match status" value="1"/>
</dbReference>